<dbReference type="GO" id="GO:0003677">
    <property type="term" value="F:DNA binding"/>
    <property type="evidence" value="ECO:0007669"/>
    <property type="project" value="UniProtKB-KW"/>
</dbReference>
<comment type="caution">
    <text evidence="4">The sequence shown here is derived from an EMBL/GenBank/DDBJ whole genome shotgun (WGS) entry which is preliminary data.</text>
</comment>
<feature type="compositionally biased region" description="Low complexity" evidence="2">
    <location>
        <begin position="787"/>
        <end position="800"/>
    </location>
</feature>
<feature type="region of interest" description="Disordered" evidence="2">
    <location>
        <begin position="646"/>
        <end position="693"/>
    </location>
</feature>
<feature type="compositionally biased region" description="Low complexity" evidence="2">
    <location>
        <begin position="676"/>
        <end position="693"/>
    </location>
</feature>
<feature type="region of interest" description="Disordered" evidence="2">
    <location>
        <begin position="1"/>
        <end position="73"/>
    </location>
</feature>
<dbReference type="Gene3D" id="1.10.10.60">
    <property type="entry name" value="Homeodomain-like"/>
    <property type="match status" value="1"/>
</dbReference>
<feature type="compositionally biased region" description="Basic residues" evidence="2">
    <location>
        <begin position="1"/>
        <end position="10"/>
    </location>
</feature>
<feature type="domain" description="HTH CENPB-type" evidence="3">
    <location>
        <begin position="543"/>
        <end position="621"/>
    </location>
</feature>
<feature type="compositionally biased region" description="Low complexity" evidence="2">
    <location>
        <begin position="917"/>
        <end position="933"/>
    </location>
</feature>
<feature type="region of interest" description="Disordered" evidence="2">
    <location>
        <begin position="734"/>
        <end position="800"/>
    </location>
</feature>
<reference evidence="4" key="1">
    <citation type="submission" date="2021-11" db="EMBL/GenBank/DDBJ databases">
        <authorList>
            <person name="Herlambang A."/>
            <person name="Guo Y."/>
            <person name="Takashima Y."/>
            <person name="Nishizawa T."/>
        </authorList>
    </citation>
    <scope>NUCLEOTIDE SEQUENCE</scope>
    <source>
        <strain evidence="4">E1425</strain>
    </source>
</reference>
<feature type="region of interest" description="Disordered" evidence="2">
    <location>
        <begin position="196"/>
        <end position="215"/>
    </location>
</feature>
<feature type="compositionally biased region" description="Low complexity" evidence="2">
    <location>
        <begin position="893"/>
        <end position="904"/>
    </location>
</feature>
<dbReference type="Pfam" id="PF03221">
    <property type="entry name" value="HTH_Tnp_Tc5"/>
    <property type="match status" value="1"/>
</dbReference>
<feature type="compositionally biased region" description="Acidic residues" evidence="2">
    <location>
        <begin position="38"/>
        <end position="54"/>
    </location>
</feature>
<dbReference type="AlphaFoldDB" id="A0A9P3HDU0"/>
<protein>
    <recommendedName>
        <fullName evidence="3">HTH CENPB-type domain-containing protein</fullName>
    </recommendedName>
</protein>
<dbReference type="Proteomes" id="UP000827284">
    <property type="component" value="Unassembled WGS sequence"/>
</dbReference>
<evidence type="ECO:0000313" key="5">
    <source>
        <dbReference type="Proteomes" id="UP000827284"/>
    </source>
</evidence>
<gene>
    <name evidence="4" type="ORF">EMPS_06880</name>
</gene>
<evidence type="ECO:0000259" key="3">
    <source>
        <dbReference type="PROSITE" id="PS51253"/>
    </source>
</evidence>
<dbReference type="OrthoDB" id="2401402at2759"/>
<feature type="compositionally biased region" description="Polar residues" evidence="2">
    <location>
        <begin position="394"/>
        <end position="404"/>
    </location>
</feature>
<reference evidence="4" key="2">
    <citation type="journal article" date="2022" name="Microbiol. Resour. Announc.">
        <title>Whole-Genome Sequence of Entomortierella parvispora E1425, a Mucoromycotan Fungus Associated with Burkholderiaceae-Related Endosymbiotic Bacteria.</title>
        <authorList>
            <person name="Herlambang A."/>
            <person name="Guo Y."/>
            <person name="Takashima Y."/>
            <person name="Narisawa K."/>
            <person name="Ohta H."/>
            <person name="Nishizawa T."/>
        </authorList>
    </citation>
    <scope>NUCLEOTIDE SEQUENCE</scope>
    <source>
        <strain evidence="4">E1425</strain>
    </source>
</reference>
<dbReference type="PROSITE" id="PS51253">
    <property type="entry name" value="HTH_CENPB"/>
    <property type="match status" value="1"/>
</dbReference>
<dbReference type="SUPFAM" id="SSF46689">
    <property type="entry name" value="Homeodomain-like"/>
    <property type="match status" value="1"/>
</dbReference>
<accession>A0A9P3HDU0</accession>
<dbReference type="SMART" id="SM00674">
    <property type="entry name" value="CENPB"/>
    <property type="match status" value="1"/>
</dbReference>
<feature type="region of interest" description="Disordered" evidence="2">
    <location>
        <begin position="446"/>
        <end position="478"/>
    </location>
</feature>
<name>A0A9P3HDU0_9FUNG</name>
<evidence type="ECO:0000256" key="1">
    <source>
        <dbReference type="ARBA" id="ARBA00023125"/>
    </source>
</evidence>
<feature type="region of interest" description="Disordered" evidence="2">
    <location>
        <begin position="892"/>
        <end position="942"/>
    </location>
</feature>
<keyword evidence="5" id="KW-1185">Reference proteome</keyword>
<feature type="compositionally biased region" description="Polar residues" evidence="2">
    <location>
        <begin position="205"/>
        <end position="215"/>
    </location>
</feature>
<organism evidence="4 5">
    <name type="scientific">Entomortierella parvispora</name>
    <dbReference type="NCBI Taxonomy" id="205924"/>
    <lineage>
        <taxon>Eukaryota</taxon>
        <taxon>Fungi</taxon>
        <taxon>Fungi incertae sedis</taxon>
        <taxon>Mucoromycota</taxon>
        <taxon>Mortierellomycotina</taxon>
        <taxon>Mortierellomycetes</taxon>
        <taxon>Mortierellales</taxon>
        <taxon>Mortierellaceae</taxon>
        <taxon>Entomortierella</taxon>
    </lineage>
</organism>
<evidence type="ECO:0000313" key="4">
    <source>
        <dbReference type="EMBL" id="GJJ74522.1"/>
    </source>
</evidence>
<evidence type="ECO:0000256" key="2">
    <source>
        <dbReference type="SAM" id="MobiDB-lite"/>
    </source>
</evidence>
<dbReference type="EMBL" id="BQFW01000009">
    <property type="protein sequence ID" value="GJJ74522.1"/>
    <property type="molecule type" value="Genomic_DNA"/>
</dbReference>
<feature type="region of interest" description="Disordered" evidence="2">
    <location>
        <begin position="376"/>
        <end position="406"/>
    </location>
</feature>
<proteinExistence type="predicted"/>
<dbReference type="InterPro" id="IPR009057">
    <property type="entry name" value="Homeodomain-like_sf"/>
</dbReference>
<dbReference type="InterPro" id="IPR006600">
    <property type="entry name" value="HTH_CenpB_DNA-bd_dom"/>
</dbReference>
<feature type="compositionally biased region" description="Basic residues" evidence="2">
    <location>
        <begin position="776"/>
        <end position="786"/>
    </location>
</feature>
<sequence length="998" mass="107430">MARRSARRHYALHDEEAAESGIMSAAAKGKRRKHDSPDPESEEESGEDSSDADETPITPRRPTQELLQEIRGDRPLDVVRSTVKAMRSSSYQIVAKHRKDFGTFGVTTPDLSESQLREVIQLGYLVQKISLSDNDPASQSSMAISENHARPSEDDIKCLEGGGIYALERLVGAMIKTDASCLLIRCIEGYCRDPRKDPHAEPLTANPSSVPTNAKTTQYPGRLKMRHLSDGHGNPRLIIGVRSRNYLITAGEHDGRIKIGPSRCGRFPILERSELLISKARQEEGLLTEDVLGLAQVRSHFGHKATYTTRRAGLLGCSALSQMPVTIFTLSLRGVPNASIFYTMWLRSRETGGGIILRMEDLGPQDLVSPSGKILENISQGATKPKTPMPPRRLSQTKGQSQAPQEDLATGYASMTPMDPLRSQHLVIQHEDPPLATSGAVTAPAQELPVQPPRPPASPRHHRSARATIMPGPRSTGRNVILTNAYRKEICRKRHSNPELTLEDLGIWAQEEFNLARKPAMGTLSRILAKQDWYNAMTEPELQAQRKRAVLCLELEDALVVWVHECQARNLHVSYKMIIEKAREMAEYIRSIPGREETETPSFSNGWVSGFTKRHMFIGTALNAPGTVSMASLMEESARLMDILGQNSGEGENEGEGSENAGADSKMDMDVDTVAGSSTNGNASSSNSNNIGSRVLPPGIAPFSSNASLLEQGLANRMLRDNHDMLVDHEMDDQDENTAGERSTDAEHGRSIAHTAGESSSSSVGLAPFTLTSKGVPRKTRGKRMTAKTASTPSSSSSSTSATTAAAAAAVAAVSLTASADSDPSTPTSVQGAMDTVLNPHRIHPAAPASAASGLSADSLSRTADISSTERALSSLSVTRQETDLLQHALLQSGHPSTGSGSSPVAGTPSAAAPVNGTSSTPSTSSTSGAAGAMNQVTGRPIPSTTESLAAVRTVIDSVNMNIPSEVDMFRALFEMERRLQEEVHAQDRQSNLMGWVK</sequence>
<keyword evidence="1" id="KW-0238">DNA-binding</keyword>